<keyword evidence="2" id="KW-1185">Reference proteome</keyword>
<name>A0A7J0BIH5_9BACT</name>
<gene>
    <name evidence="1" type="ORF">DSM101010T_12590</name>
</gene>
<dbReference type="AlphaFoldDB" id="A0A7J0BIH5"/>
<protein>
    <submittedName>
        <fullName evidence="1">Uncharacterized protein</fullName>
    </submittedName>
</protein>
<accession>A0A7J0BIH5</accession>
<evidence type="ECO:0000313" key="1">
    <source>
        <dbReference type="EMBL" id="GFM32894.1"/>
    </source>
</evidence>
<proteinExistence type="predicted"/>
<comment type="caution">
    <text evidence="1">The sequence shown here is derived from an EMBL/GenBank/DDBJ whole genome shotgun (WGS) entry which is preliminary data.</text>
</comment>
<organism evidence="1 2">
    <name type="scientific">Desulfovibrio subterraneus</name>
    <dbReference type="NCBI Taxonomy" id="2718620"/>
    <lineage>
        <taxon>Bacteria</taxon>
        <taxon>Pseudomonadati</taxon>
        <taxon>Thermodesulfobacteriota</taxon>
        <taxon>Desulfovibrionia</taxon>
        <taxon>Desulfovibrionales</taxon>
        <taxon>Desulfovibrionaceae</taxon>
        <taxon>Desulfovibrio</taxon>
    </lineage>
</organism>
<sequence length="72" mass="7775">MASGMVMENRSAPAPRGGCLRRPEQSGLVFMSCRAYSAGQQLLLILVEPSGAQPFKIAGTTQFGHKQPLWGR</sequence>
<reference evidence="1 2" key="1">
    <citation type="submission" date="2020-05" db="EMBL/GenBank/DDBJ databases">
        <title>Draft genome sequence of Desulfovibrio sp. strain HN2T.</title>
        <authorList>
            <person name="Ueno A."/>
            <person name="Tamazawa S."/>
            <person name="Tamamura S."/>
            <person name="Murakami T."/>
            <person name="Kiyama T."/>
            <person name="Inomata H."/>
            <person name="Amano Y."/>
            <person name="Miyakawa K."/>
            <person name="Tamaki H."/>
            <person name="Naganuma T."/>
            <person name="Kaneko K."/>
        </authorList>
    </citation>
    <scope>NUCLEOTIDE SEQUENCE [LARGE SCALE GENOMIC DNA]</scope>
    <source>
        <strain evidence="1 2">HN2</strain>
    </source>
</reference>
<dbReference type="Proteomes" id="UP000503840">
    <property type="component" value="Unassembled WGS sequence"/>
</dbReference>
<dbReference type="EMBL" id="BLVO01000012">
    <property type="protein sequence ID" value="GFM32894.1"/>
    <property type="molecule type" value="Genomic_DNA"/>
</dbReference>
<evidence type="ECO:0000313" key="2">
    <source>
        <dbReference type="Proteomes" id="UP000503840"/>
    </source>
</evidence>